<dbReference type="Proteomes" id="UP000247978">
    <property type="component" value="Unassembled WGS sequence"/>
</dbReference>
<feature type="domain" description="Ppx/GppA phosphatase N-terminal" evidence="2">
    <location>
        <begin position="18"/>
        <end position="303"/>
    </location>
</feature>
<dbReference type="GO" id="GO:0006357">
    <property type="term" value="P:regulation of transcription by RNA polymerase II"/>
    <property type="evidence" value="ECO:0007669"/>
    <property type="project" value="TreeGrafter"/>
</dbReference>
<sequence length="515" mass="58687">MDRMIGIIDIGSNTIRLVIYEIRQSSFHPVDDFKVTARLGKHFDDDGALSETGINILIDTLKSCRKLIQAYDNCEVRCLATAAIRMAKNRGEIIRKIDEKIGFTVEVLEEEKEAYYGCLSATEALSYDRGITIDLGGASTEVTLFKKRKLVQAHSFPFGAVTLQKSYAKGAVIPFEQRLQLRNYLKKELQGVPWLKNVGGIIAGLGGNARQLAQLSTLYEDSVQIEIHAAEIRCTTIARIRTSFGKLNEREIMNIDVLSRERADLMNIVLEVFCAVGEWAGTSRFIVNTRGIREGVLYDMLPSKEAVATTLDKNFRLKERVKLRGTNRLLDRYHVDKSLSKERIQLVQRFLQSFQDAEIINLGRKERFLAEQAAALFYIGQSISKSKRHRTTFSRLMSATFDGYSQKEKLLIVLMASFKSIKSFKNMLQPYKGMLSKKEVRYVRRLGALIKFCNAFIDEKCWITHIGIKQHSFAGLNFQLYVNHHAPELVRYSEKQKKHVEKAFACPVQLSFVDK</sequence>
<dbReference type="Gene3D" id="3.30.420.150">
    <property type="entry name" value="Exopolyphosphatase. Domain 2"/>
    <property type="match status" value="1"/>
</dbReference>
<dbReference type="InterPro" id="IPR003695">
    <property type="entry name" value="Ppx_GppA_N"/>
</dbReference>
<gene>
    <name evidence="3" type="ORF">DFR56_11378</name>
</gene>
<dbReference type="RefSeq" id="WP_110396510.1">
    <property type="nucleotide sequence ID" value="NZ_JBHUHB010000001.1"/>
</dbReference>
<organism evidence="3 4">
    <name type="scientific">Pseudogracilibacillus auburnensis</name>
    <dbReference type="NCBI Taxonomy" id="1494959"/>
    <lineage>
        <taxon>Bacteria</taxon>
        <taxon>Bacillati</taxon>
        <taxon>Bacillota</taxon>
        <taxon>Bacilli</taxon>
        <taxon>Bacillales</taxon>
        <taxon>Bacillaceae</taxon>
        <taxon>Pseudogracilibacillus</taxon>
    </lineage>
</organism>
<dbReference type="CDD" id="cd24052">
    <property type="entry name" value="ASKHA_NBD_HpPPX-GppA-like"/>
    <property type="match status" value="1"/>
</dbReference>
<dbReference type="EMBL" id="QJJQ01000013">
    <property type="protein sequence ID" value="PXW84834.1"/>
    <property type="molecule type" value="Genomic_DNA"/>
</dbReference>
<dbReference type="InterPro" id="IPR050273">
    <property type="entry name" value="GppA/Ppx_hydrolase"/>
</dbReference>
<evidence type="ECO:0000313" key="4">
    <source>
        <dbReference type="Proteomes" id="UP000247978"/>
    </source>
</evidence>
<evidence type="ECO:0000256" key="1">
    <source>
        <dbReference type="ARBA" id="ARBA00007125"/>
    </source>
</evidence>
<keyword evidence="4" id="KW-1185">Reference proteome</keyword>
<dbReference type="Gene3D" id="1.10.3210.10">
    <property type="entry name" value="Hypothetical protein af1432"/>
    <property type="match status" value="1"/>
</dbReference>
<evidence type="ECO:0000259" key="2">
    <source>
        <dbReference type="Pfam" id="PF02541"/>
    </source>
</evidence>
<dbReference type="InterPro" id="IPR043129">
    <property type="entry name" value="ATPase_NBD"/>
</dbReference>
<proteinExistence type="inferred from homology"/>
<dbReference type="OrthoDB" id="9807195at2"/>
<dbReference type="Gene3D" id="3.30.420.40">
    <property type="match status" value="1"/>
</dbReference>
<name>A0A2V3VUU2_9BACI</name>
<dbReference type="SUPFAM" id="SSF53067">
    <property type="entry name" value="Actin-like ATPase domain"/>
    <property type="match status" value="2"/>
</dbReference>
<reference evidence="3 4" key="1">
    <citation type="submission" date="2018-05" db="EMBL/GenBank/DDBJ databases">
        <title>Genomic Encyclopedia of Type Strains, Phase IV (KMG-IV): sequencing the most valuable type-strain genomes for metagenomic binning, comparative biology and taxonomic classification.</title>
        <authorList>
            <person name="Goeker M."/>
        </authorList>
    </citation>
    <scope>NUCLEOTIDE SEQUENCE [LARGE SCALE GENOMIC DNA]</scope>
    <source>
        <strain evidence="3 4">DSM 28556</strain>
    </source>
</reference>
<dbReference type="PANTHER" id="PTHR30005">
    <property type="entry name" value="EXOPOLYPHOSPHATASE"/>
    <property type="match status" value="1"/>
</dbReference>
<dbReference type="AlphaFoldDB" id="A0A2V3VUU2"/>
<dbReference type="Pfam" id="PF02541">
    <property type="entry name" value="Ppx-GppA"/>
    <property type="match status" value="1"/>
</dbReference>
<comment type="similarity">
    <text evidence="1">Belongs to the GppA/Ppx family.</text>
</comment>
<comment type="caution">
    <text evidence="3">The sequence shown here is derived from an EMBL/GenBank/DDBJ whole genome shotgun (WGS) entry which is preliminary data.</text>
</comment>
<evidence type="ECO:0000313" key="3">
    <source>
        <dbReference type="EMBL" id="PXW84834.1"/>
    </source>
</evidence>
<dbReference type="SUPFAM" id="SSF109604">
    <property type="entry name" value="HD-domain/PDEase-like"/>
    <property type="match status" value="1"/>
</dbReference>
<accession>A0A2V3VUU2</accession>
<protein>
    <submittedName>
        <fullName evidence="3">Exopolyphosphatase/guanosine-5'-triphosphate, 3'-diphosphate pyrophosphatase</fullName>
    </submittedName>
</protein>
<dbReference type="PANTHER" id="PTHR30005:SF0">
    <property type="entry name" value="RETROGRADE REGULATION PROTEIN 2"/>
    <property type="match status" value="1"/>
</dbReference>